<organism evidence="15 16">
    <name type="scientific">Daphnia magna</name>
    <dbReference type="NCBI Taxonomy" id="35525"/>
    <lineage>
        <taxon>Eukaryota</taxon>
        <taxon>Metazoa</taxon>
        <taxon>Ecdysozoa</taxon>
        <taxon>Arthropoda</taxon>
        <taxon>Crustacea</taxon>
        <taxon>Branchiopoda</taxon>
        <taxon>Diplostraca</taxon>
        <taxon>Cladocera</taxon>
        <taxon>Anomopoda</taxon>
        <taxon>Daphniidae</taxon>
        <taxon>Daphnia</taxon>
    </lineage>
</organism>
<dbReference type="InterPro" id="IPR001503">
    <property type="entry name" value="Glyco_trans_10"/>
</dbReference>
<evidence type="ECO:0000256" key="4">
    <source>
        <dbReference type="ARBA" id="ARBA00022676"/>
    </source>
</evidence>
<proteinExistence type="inferred from homology"/>
<evidence type="ECO:0000256" key="12">
    <source>
        <dbReference type="RuleBase" id="RU003832"/>
    </source>
</evidence>
<keyword evidence="5 12" id="KW-0808">Transferase</keyword>
<reference evidence="15 16" key="1">
    <citation type="journal article" date="2023" name="Nucleic Acids Res.">
        <title>The hologenome of Daphnia magna reveals possible DNA methylation and microbiome-mediated evolution of the host genome.</title>
        <authorList>
            <person name="Chaturvedi A."/>
            <person name="Li X."/>
            <person name="Dhandapani V."/>
            <person name="Marshall H."/>
            <person name="Kissane S."/>
            <person name="Cuenca-Cambronero M."/>
            <person name="Asole G."/>
            <person name="Calvet F."/>
            <person name="Ruiz-Romero M."/>
            <person name="Marangio P."/>
            <person name="Guigo R."/>
            <person name="Rago D."/>
            <person name="Mirbahai L."/>
            <person name="Eastwood N."/>
            <person name="Colbourne J.K."/>
            <person name="Zhou J."/>
            <person name="Mallon E."/>
            <person name="Orsini L."/>
        </authorList>
    </citation>
    <scope>NUCLEOTIDE SEQUENCE [LARGE SCALE GENOMIC DNA]</scope>
    <source>
        <strain evidence="15">LRV0_1</strain>
    </source>
</reference>
<dbReference type="EMBL" id="JAOYFB010000038">
    <property type="protein sequence ID" value="KAK4026756.1"/>
    <property type="molecule type" value="Genomic_DNA"/>
</dbReference>
<keyword evidence="10 12" id="KW-0472">Membrane</keyword>
<dbReference type="EC" id="2.4.1.-" evidence="12"/>
<evidence type="ECO:0000256" key="9">
    <source>
        <dbReference type="ARBA" id="ARBA00023034"/>
    </source>
</evidence>
<keyword evidence="9 12" id="KW-0333">Golgi apparatus</keyword>
<comment type="subcellular location">
    <subcellularLocation>
        <location evidence="1 12">Golgi apparatus</location>
        <location evidence="1 12">Golgi stack membrane</location>
        <topology evidence="1 12">Single-pass type II membrane protein</topology>
    </subcellularLocation>
</comment>
<dbReference type="Pfam" id="PF17039">
    <property type="entry name" value="Glyco_tran_10_N"/>
    <property type="match status" value="1"/>
</dbReference>
<evidence type="ECO:0000256" key="8">
    <source>
        <dbReference type="ARBA" id="ARBA00022989"/>
    </source>
</evidence>
<keyword evidence="8 12" id="KW-1133">Transmembrane helix</keyword>
<keyword evidence="7" id="KW-0735">Signal-anchor</keyword>
<feature type="domain" description="Fucosyltransferase C-terminal" evidence="13">
    <location>
        <begin position="195"/>
        <end position="375"/>
    </location>
</feature>
<dbReference type="InterPro" id="IPR031481">
    <property type="entry name" value="Glyco_tran_10_N"/>
</dbReference>
<evidence type="ECO:0000256" key="5">
    <source>
        <dbReference type="ARBA" id="ARBA00022679"/>
    </source>
</evidence>
<gene>
    <name evidence="15" type="ORF">OUZ56_015783</name>
</gene>
<dbReference type="InterPro" id="IPR055270">
    <property type="entry name" value="Glyco_tran_10_C"/>
</dbReference>
<evidence type="ECO:0000313" key="16">
    <source>
        <dbReference type="Proteomes" id="UP001234178"/>
    </source>
</evidence>
<dbReference type="SUPFAM" id="SSF53756">
    <property type="entry name" value="UDP-Glycosyltransferase/glycogen phosphorylase"/>
    <property type="match status" value="1"/>
</dbReference>
<comment type="similarity">
    <text evidence="3 12">Belongs to the glycosyltransferase 10 family.</text>
</comment>
<evidence type="ECO:0000256" key="1">
    <source>
        <dbReference type="ARBA" id="ARBA00004447"/>
    </source>
</evidence>
<comment type="caution">
    <text evidence="15">The sequence shown here is derived from an EMBL/GenBank/DDBJ whole genome shotgun (WGS) entry which is preliminary data.</text>
</comment>
<accession>A0ABR0ANT8</accession>
<keyword evidence="11" id="KW-0325">Glycoprotein</keyword>
<dbReference type="Gene3D" id="3.40.50.11660">
    <property type="entry name" value="Glycosyl transferase family 10, C-terminal domain"/>
    <property type="match status" value="1"/>
</dbReference>
<evidence type="ECO:0000259" key="14">
    <source>
        <dbReference type="Pfam" id="PF17039"/>
    </source>
</evidence>
<evidence type="ECO:0000256" key="11">
    <source>
        <dbReference type="ARBA" id="ARBA00023180"/>
    </source>
</evidence>
<keyword evidence="16" id="KW-1185">Reference proteome</keyword>
<evidence type="ECO:0000256" key="7">
    <source>
        <dbReference type="ARBA" id="ARBA00022968"/>
    </source>
</evidence>
<keyword evidence="4 12" id="KW-0328">Glycosyltransferase</keyword>
<sequence length="393" mass="45897">MERMLTALNIKKVLVIFVTINALVILELYLPFETSVIDHIQRRFVLRKNKTILVWNSPHILDTAPFGVGYETFAQHECEVSDCIVYDNPSSLSLEKYDVILVHVHELWMTKMPDFQRQEHQRFVFLTQESPNSMHTIDVTNMANLFNWTMSYKLNSDIKLLYGRVHPEPTAPDTLEQIQKMIESTRQKTAKNYAANKTGQAVWMVSHCGTHSLRETYVRELSKFIPVDTYGACGNLSCPLSKSNYVSDPTCYDTLQSKYKFYLSFENSICNDYVTEKFFEILRHEMIPIVYGGANYSQLAPAHSYIDALDFTPEMLASYLQLLDANDTLYNEYFWWKDHYRVEAGVQQMARHAFCDLCKKLHQDEGVIKYYPELVSQWHPTTQCRYLKSWETN</sequence>
<evidence type="ECO:0000256" key="6">
    <source>
        <dbReference type="ARBA" id="ARBA00022692"/>
    </source>
</evidence>
<dbReference type="PANTHER" id="PTHR48438:SF1">
    <property type="entry name" value="ALPHA-(1,3)-FUCOSYLTRANSFERASE C-RELATED"/>
    <property type="match status" value="1"/>
</dbReference>
<evidence type="ECO:0000256" key="10">
    <source>
        <dbReference type="ARBA" id="ARBA00023136"/>
    </source>
</evidence>
<dbReference type="InterPro" id="IPR038577">
    <property type="entry name" value="GT10-like_C_sf"/>
</dbReference>
<dbReference type="PANTHER" id="PTHR48438">
    <property type="entry name" value="ALPHA-(1,3)-FUCOSYLTRANSFERASE C-RELATED"/>
    <property type="match status" value="1"/>
</dbReference>
<evidence type="ECO:0000256" key="3">
    <source>
        <dbReference type="ARBA" id="ARBA00008919"/>
    </source>
</evidence>
<dbReference type="Pfam" id="PF00852">
    <property type="entry name" value="Glyco_transf_10"/>
    <property type="match status" value="1"/>
</dbReference>
<evidence type="ECO:0000256" key="2">
    <source>
        <dbReference type="ARBA" id="ARBA00004922"/>
    </source>
</evidence>
<protein>
    <recommendedName>
        <fullName evidence="12">Fucosyltransferase</fullName>
        <ecNumber evidence="12">2.4.1.-</ecNumber>
    </recommendedName>
</protein>
<dbReference type="Proteomes" id="UP001234178">
    <property type="component" value="Unassembled WGS sequence"/>
</dbReference>
<name>A0ABR0ANT8_9CRUS</name>
<feature type="domain" description="Fucosyltransferase N-terminal" evidence="14">
    <location>
        <begin position="48"/>
        <end position="163"/>
    </location>
</feature>
<comment type="pathway">
    <text evidence="2">Protein modification; protein glycosylation.</text>
</comment>
<feature type="transmembrane region" description="Helical" evidence="12">
    <location>
        <begin position="12"/>
        <end position="32"/>
    </location>
</feature>
<keyword evidence="6 12" id="KW-0812">Transmembrane</keyword>
<evidence type="ECO:0000259" key="13">
    <source>
        <dbReference type="Pfam" id="PF00852"/>
    </source>
</evidence>
<evidence type="ECO:0000313" key="15">
    <source>
        <dbReference type="EMBL" id="KAK4026756.1"/>
    </source>
</evidence>